<evidence type="ECO:0000313" key="2">
    <source>
        <dbReference type="EMBL" id="PZW48447.1"/>
    </source>
</evidence>
<evidence type="ECO:0000256" key="1">
    <source>
        <dbReference type="SAM" id="MobiDB-lite"/>
    </source>
</evidence>
<evidence type="ECO:0000313" key="3">
    <source>
        <dbReference type="Proteomes" id="UP000249688"/>
    </source>
</evidence>
<name>A0A2W7IQK0_9PROT</name>
<dbReference type="Proteomes" id="UP000249688">
    <property type="component" value="Unassembled WGS sequence"/>
</dbReference>
<gene>
    <name evidence="2" type="ORF">C8P66_105197</name>
</gene>
<dbReference type="AlphaFoldDB" id="A0A2W7IQK0"/>
<organism evidence="2 3">
    <name type="scientific">Humitalea rosea</name>
    <dbReference type="NCBI Taxonomy" id="990373"/>
    <lineage>
        <taxon>Bacteria</taxon>
        <taxon>Pseudomonadati</taxon>
        <taxon>Pseudomonadota</taxon>
        <taxon>Alphaproteobacteria</taxon>
        <taxon>Acetobacterales</taxon>
        <taxon>Roseomonadaceae</taxon>
        <taxon>Humitalea</taxon>
    </lineage>
</organism>
<accession>A0A2W7IQK0</accession>
<comment type="caution">
    <text evidence="2">The sequence shown here is derived from an EMBL/GenBank/DDBJ whole genome shotgun (WGS) entry which is preliminary data.</text>
</comment>
<proteinExistence type="predicted"/>
<sequence length="89" mass="9372">MAKGLWALGTIMSKTKTPVAPAATTMTAAQRAYETKRAQKAGVSLEKWLAAKQADRAAEAKATAAPAPAAPPKKPGFLGRLMERVQKPI</sequence>
<protein>
    <submittedName>
        <fullName evidence="2">Uncharacterized protein</fullName>
    </submittedName>
</protein>
<keyword evidence="3" id="KW-1185">Reference proteome</keyword>
<reference evidence="2 3" key="1">
    <citation type="submission" date="2018-06" db="EMBL/GenBank/DDBJ databases">
        <title>Genomic Encyclopedia of Archaeal and Bacterial Type Strains, Phase II (KMG-II): from individual species to whole genera.</title>
        <authorList>
            <person name="Goeker M."/>
        </authorList>
    </citation>
    <scope>NUCLEOTIDE SEQUENCE [LARGE SCALE GENOMIC DNA]</scope>
    <source>
        <strain evidence="2 3">DSM 24525</strain>
    </source>
</reference>
<feature type="region of interest" description="Disordered" evidence="1">
    <location>
        <begin position="59"/>
        <end position="79"/>
    </location>
</feature>
<dbReference type="EMBL" id="QKYU01000005">
    <property type="protein sequence ID" value="PZW48447.1"/>
    <property type="molecule type" value="Genomic_DNA"/>
</dbReference>